<comment type="caution">
    <text evidence="2">The sequence shown here is derived from an EMBL/GenBank/DDBJ whole genome shotgun (WGS) entry which is preliminary data.</text>
</comment>
<keyword evidence="3" id="KW-1185">Reference proteome</keyword>
<protein>
    <submittedName>
        <fullName evidence="2">Uncharacterized protein</fullName>
    </submittedName>
</protein>
<feature type="region of interest" description="Disordered" evidence="1">
    <location>
        <begin position="119"/>
        <end position="159"/>
    </location>
</feature>
<organism evidence="2 3">
    <name type="scientific">Plakobranchus ocellatus</name>
    <dbReference type="NCBI Taxonomy" id="259542"/>
    <lineage>
        <taxon>Eukaryota</taxon>
        <taxon>Metazoa</taxon>
        <taxon>Spiralia</taxon>
        <taxon>Lophotrochozoa</taxon>
        <taxon>Mollusca</taxon>
        <taxon>Gastropoda</taxon>
        <taxon>Heterobranchia</taxon>
        <taxon>Euthyneura</taxon>
        <taxon>Panpulmonata</taxon>
        <taxon>Sacoglossa</taxon>
        <taxon>Placobranchoidea</taxon>
        <taxon>Plakobranchidae</taxon>
        <taxon>Plakobranchus</taxon>
    </lineage>
</organism>
<gene>
    <name evidence="2" type="ORF">PoB_003227700</name>
</gene>
<accession>A0AAV4AFU6</accession>
<proteinExistence type="predicted"/>
<name>A0AAV4AFU6_9GAST</name>
<feature type="compositionally biased region" description="Gly residues" evidence="1">
    <location>
        <begin position="149"/>
        <end position="159"/>
    </location>
</feature>
<evidence type="ECO:0000313" key="3">
    <source>
        <dbReference type="Proteomes" id="UP000735302"/>
    </source>
</evidence>
<evidence type="ECO:0000256" key="1">
    <source>
        <dbReference type="SAM" id="MobiDB-lite"/>
    </source>
</evidence>
<feature type="compositionally biased region" description="Low complexity" evidence="1">
    <location>
        <begin position="136"/>
        <end position="148"/>
    </location>
</feature>
<dbReference type="Proteomes" id="UP000735302">
    <property type="component" value="Unassembled WGS sequence"/>
</dbReference>
<dbReference type="EMBL" id="BLXT01003752">
    <property type="protein sequence ID" value="GFO05772.1"/>
    <property type="molecule type" value="Genomic_DNA"/>
</dbReference>
<reference evidence="2 3" key="1">
    <citation type="journal article" date="2021" name="Elife">
        <title>Chloroplast acquisition without the gene transfer in kleptoplastic sea slugs, Plakobranchus ocellatus.</title>
        <authorList>
            <person name="Maeda T."/>
            <person name="Takahashi S."/>
            <person name="Yoshida T."/>
            <person name="Shimamura S."/>
            <person name="Takaki Y."/>
            <person name="Nagai Y."/>
            <person name="Toyoda A."/>
            <person name="Suzuki Y."/>
            <person name="Arimoto A."/>
            <person name="Ishii H."/>
            <person name="Satoh N."/>
            <person name="Nishiyama T."/>
            <person name="Hasebe M."/>
            <person name="Maruyama T."/>
            <person name="Minagawa J."/>
            <person name="Obokata J."/>
            <person name="Shigenobu S."/>
        </authorList>
    </citation>
    <scope>NUCLEOTIDE SEQUENCE [LARGE SCALE GENOMIC DNA]</scope>
</reference>
<dbReference type="AlphaFoldDB" id="A0AAV4AFU6"/>
<sequence>MLTALNIGLSPEYFQALQCFSTKPQTVTTCDPATETNMRKVLSGRYQTGDIPPSQYMDKLCEAKLTQIDCELQGYSQSCSAGISELRTSVECASLPEPCRMGAQFVPVYKGICQKVTTPSPAGTVRPTVPPGGPGNVPTPSSGSNGNSNGNGGGGRGGGGNNSAASLPLGAGVASLCLLLLTTIAITGFPQQSDPRLSGPLTGQGAGGGARTYDRLVPADLRTDTLATVPPTPVIEHQDSFLTFCVPLSFTCKAQIRMIWYRKLDSTFCRRSKPKQSVLRKLYNKGMPVNKATKRDLVGLCKKLVIPEEFHLWCKFISASEAFKKPSLSLT</sequence>
<evidence type="ECO:0000313" key="2">
    <source>
        <dbReference type="EMBL" id="GFO05772.1"/>
    </source>
</evidence>